<keyword evidence="1" id="KW-0732">Signal</keyword>
<feature type="signal peptide" evidence="1">
    <location>
        <begin position="1"/>
        <end position="23"/>
    </location>
</feature>
<evidence type="ECO:0000256" key="1">
    <source>
        <dbReference type="SAM" id="SignalP"/>
    </source>
</evidence>
<dbReference type="SUPFAM" id="SSF56935">
    <property type="entry name" value="Porins"/>
    <property type="match status" value="2"/>
</dbReference>
<protein>
    <submittedName>
        <fullName evidence="2">Membrane protein</fullName>
    </submittedName>
</protein>
<accession>A0A5K8AEA1</accession>
<dbReference type="Gene3D" id="2.40.160.100">
    <property type="match status" value="1"/>
</dbReference>
<dbReference type="AlphaFoldDB" id="A0A5K8AEA1"/>
<dbReference type="EMBL" id="AP021879">
    <property type="protein sequence ID" value="BBO90945.1"/>
    <property type="molecule type" value="Genomic_DNA"/>
</dbReference>
<evidence type="ECO:0000313" key="3">
    <source>
        <dbReference type="Proteomes" id="UP000422108"/>
    </source>
</evidence>
<proteinExistence type="predicted"/>
<sequence>MKKFAAIFFVAVLSLALTAPAFALENQFGGYFRVRMFNQTNFDGDDKSRDTEAQLIDSRTRLYYTALINDNLKFVSKFEIDSVWGDNEYYDSGKGSQGRFAADSVNIETKNAYIDFNLGPANVKMGTQGGVIQRGFIVDEDFSGITLGLTGLTARFAKIDEDGDSSSDDAQLFQLAYALDLGGLTLTPNFTYYDLYDDQVEIEGYEIQLEDPKVWFLGLDVDGAAGALSYWGTFIYEGGELNSDVDVDAFLLAVGAGMDLSDAMELHFETFYASGQDDDADDLEAFTVPVGQSYYWSEIMGYGIFDNQVSNGSCADYISDIWAINVGVSYKVTEKLSLGADLWYAQLAEDNENDDTDLGTEIDLSASYTIVEGLQLDVVAAYLFAGDATTMDVHDDEDPIEIGAQFSVAF</sequence>
<name>A0A5K8AEA1_9BACT</name>
<reference evidence="2 3" key="1">
    <citation type="submission" date="2019-11" db="EMBL/GenBank/DDBJ databases">
        <title>Comparative genomics of hydrocarbon-degrading Desulfosarcina strains.</title>
        <authorList>
            <person name="Watanabe M."/>
            <person name="Kojima H."/>
            <person name="Fukui M."/>
        </authorList>
    </citation>
    <scope>NUCLEOTIDE SEQUENCE [LARGE SCALE GENOMIC DNA]</scope>
    <source>
        <strain evidence="3">oXyS1</strain>
    </source>
</reference>
<organism evidence="2 3">
    <name type="scientific">Desulfosarcina ovata subsp. ovata</name>
    <dbReference type="NCBI Taxonomy" id="2752305"/>
    <lineage>
        <taxon>Bacteria</taxon>
        <taxon>Pseudomonadati</taxon>
        <taxon>Thermodesulfobacteriota</taxon>
        <taxon>Desulfobacteria</taxon>
        <taxon>Desulfobacterales</taxon>
        <taxon>Desulfosarcinaceae</taxon>
        <taxon>Desulfosarcina</taxon>
    </lineage>
</organism>
<evidence type="ECO:0000313" key="2">
    <source>
        <dbReference type="EMBL" id="BBO90945.1"/>
    </source>
</evidence>
<feature type="chain" id="PRO_5024416295" evidence="1">
    <location>
        <begin position="24"/>
        <end position="410"/>
    </location>
</feature>
<keyword evidence="3" id="KW-1185">Reference proteome</keyword>
<dbReference type="Proteomes" id="UP000422108">
    <property type="component" value="Chromosome"/>
</dbReference>
<dbReference type="RefSeq" id="WP_155311941.1">
    <property type="nucleotide sequence ID" value="NZ_AP021879.1"/>
</dbReference>
<dbReference type="InterPro" id="IPR053728">
    <property type="entry name" value="Alginate_Permeability_Chnl"/>
</dbReference>
<gene>
    <name evidence="2" type="ORF">DSCOOX_41250</name>
</gene>